<sequence length="66" mass="7146">MMWSRRLRGAQQQHLKCSTHYAKCTDAGTASVNGSPSTCSAETRLRHIGAYFAGPESTCAGHFVCL</sequence>
<dbReference type="AlphaFoldDB" id="A0AAQ4DK12"/>
<keyword evidence="2" id="KW-1185">Reference proteome</keyword>
<gene>
    <name evidence="1" type="ORF">V5799_025923</name>
</gene>
<name>A0AAQ4DK12_AMBAM</name>
<protein>
    <submittedName>
        <fullName evidence="1">Uncharacterized protein</fullName>
    </submittedName>
</protein>
<comment type="caution">
    <text evidence="1">The sequence shown here is derived from an EMBL/GenBank/DDBJ whole genome shotgun (WGS) entry which is preliminary data.</text>
</comment>
<dbReference type="Proteomes" id="UP001321473">
    <property type="component" value="Unassembled WGS sequence"/>
</dbReference>
<accession>A0AAQ4DK12</accession>
<evidence type="ECO:0000313" key="1">
    <source>
        <dbReference type="EMBL" id="KAK8762802.1"/>
    </source>
</evidence>
<proteinExistence type="predicted"/>
<evidence type="ECO:0000313" key="2">
    <source>
        <dbReference type="Proteomes" id="UP001321473"/>
    </source>
</evidence>
<reference evidence="1 2" key="1">
    <citation type="journal article" date="2023" name="Arcadia Sci">
        <title>De novo assembly of a long-read Amblyomma americanum tick genome.</title>
        <authorList>
            <person name="Chou S."/>
            <person name="Poskanzer K.E."/>
            <person name="Rollins M."/>
            <person name="Thuy-Boun P.S."/>
        </authorList>
    </citation>
    <scope>NUCLEOTIDE SEQUENCE [LARGE SCALE GENOMIC DNA]</scope>
    <source>
        <strain evidence="1">F_SG_1</strain>
        <tissue evidence="1">Salivary glands</tissue>
    </source>
</reference>
<dbReference type="EMBL" id="JARKHS020029761">
    <property type="protein sequence ID" value="KAK8762802.1"/>
    <property type="molecule type" value="Genomic_DNA"/>
</dbReference>
<organism evidence="1 2">
    <name type="scientific">Amblyomma americanum</name>
    <name type="common">Lone star tick</name>
    <dbReference type="NCBI Taxonomy" id="6943"/>
    <lineage>
        <taxon>Eukaryota</taxon>
        <taxon>Metazoa</taxon>
        <taxon>Ecdysozoa</taxon>
        <taxon>Arthropoda</taxon>
        <taxon>Chelicerata</taxon>
        <taxon>Arachnida</taxon>
        <taxon>Acari</taxon>
        <taxon>Parasitiformes</taxon>
        <taxon>Ixodida</taxon>
        <taxon>Ixodoidea</taxon>
        <taxon>Ixodidae</taxon>
        <taxon>Amblyomminae</taxon>
        <taxon>Amblyomma</taxon>
    </lineage>
</organism>